<accession>F7ZZB6</accession>
<reference evidence="3" key="1">
    <citation type="submission" date="2011-04" db="EMBL/GenBank/DDBJ databases">
        <title>Complete sequence of Cellvibrio gilvus ATCC 13127.</title>
        <authorList>
            <person name="Lucas S."/>
            <person name="Han J."/>
            <person name="Lapidus A."/>
            <person name="Cheng J.-F."/>
            <person name="Goodwin L."/>
            <person name="Pitluck S."/>
            <person name="Peters L."/>
            <person name="Munk A."/>
            <person name="Detter J.C."/>
            <person name="Han C."/>
            <person name="Tapia R."/>
            <person name="Land M."/>
            <person name="Hauser L."/>
            <person name="Kyrpides N."/>
            <person name="Ivanova N."/>
            <person name="Ovchinnikova G."/>
            <person name="Pagani I."/>
            <person name="Mead D."/>
            <person name="Brumm P."/>
            <person name="Woyke T."/>
        </authorList>
    </citation>
    <scope>NUCLEOTIDE SEQUENCE [LARGE SCALE GENOMIC DNA]</scope>
    <source>
        <strain evidence="3">ATCC 13127 / NRRL B-14078</strain>
    </source>
</reference>
<evidence type="ECO:0000256" key="1">
    <source>
        <dbReference type="SAM" id="MobiDB-lite"/>
    </source>
</evidence>
<sequence length="33" mass="3287">MLIGNGGDDVLDGGAAPDVFDGGTGRNTIRDLP</sequence>
<feature type="region of interest" description="Disordered" evidence="1">
    <location>
        <begin position="1"/>
        <end position="33"/>
    </location>
</feature>
<dbReference type="KEGG" id="cga:Celgi_3174"/>
<dbReference type="Proteomes" id="UP000000485">
    <property type="component" value="Chromosome"/>
</dbReference>
<keyword evidence="3" id="KW-1185">Reference proteome</keyword>
<evidence type="ECO:0000313" key="2">
    <source>
        <dbReference type="EMBL" id="AEI13663.1"/>
    </source>
</evidence>
<dbReference type="InterPro" id="IPR011049">
    <property type="entry name" value="Serralysin-like_metalloprot_C"/>
</dbReference>
<dbReference type="EMBL" id="CP002665">
    <property type="protein sequence ID" value="AEI13663.1"/>
    <property type="molecule type" value="Genomic_DNA"/>
</dbReference>
<dbReference type="SUPFAM" id="SSF51120">
    <property type="entry name" value="beta-Roll"/>
    <property type="match status" value="1"/>
</dbReference>
<evidence type="ECO:0000313" key="3">
    <source>
        <dbReference type="Proteomes" id="UP000000485"/>
    </source>
</evidence>
<name>F7ZZB6_CELGA</name>
<dbReference type="GO" id="GO:0005509">
    <property type="term" value="F:calcium ion binding"/>
    <property type="evidence" value="ECO:0007669"/>
    <property type="project" value="InterPro"/>
</dbReference>
<organism evidence="2 3">
    <name type="scientific">Cellulomonas gilvus (strain ATCC 13127 / NRRL B-14078)</name>
    <name type="common">Cellvibrio gilvus</name>
    <dbReference type="NCBI Taxonomy" id="593907"/>
    <lineage>
        <taxon>Bacteria</taxon>
        <taxon>Bacillati</taxon>
        <taxon>Actinomycetota</taxon>
        <taxon>Actinomycetes</taxon>
        <taxon>Micrococcales</taxon>
        <taxon>Cellulomonadaceae</taxon>
        <taxon>Cellulomonas</taxon>
    </lineage>
</organism>
<dbReference type="InterPro" id="IPR001343">
    <property type="entry name" value="Hemolysn_Ca-bd"/>
</dbReference>
<dbReference type="Pfam" id="PF00353">
    <property type="entry name" value="HemolysinCabind"/>
    <property type="match status" value="1"/>
</dbReference>
<gene>
    <name evidence="2" type="ordered locus">Celgi_3174</name>
</gene>
<dbReference type="AlphaFoldDB" id="F7ZZB6"/>
<proteinExistence type="predicted"/>
<dbReference type="HOGENOM" id="CLU_3381178_0_0_11"/>
<protein>
    <submittedName>
        <fullName evidence="2">Proprotein convertase P</fullName>
    </submittedName>
</protein>
<dbReference type="STRING" id="593907.Celgi_3174"/>